<keyword evidence="2" id="KW-1185">Reference proteome</keyword>
<reference evidence="2" key="1">
    <citation type="submission" date="2023-01" db="EMBL/GenBank/DDBJ databases">
        <title>Key to firefly adult light organ development and bioluminescence: homeobox transcription factors regulate luciferase expression and transportation to peroxisome.</title>
        <authorList>
            <person name="Fu X."/>
        </authorList>
    </citation>
    <scope>NUCLEOTIDE SEQUENCE [LARGE SCALE GENOMIC DNA]</scope>
</reference>
<evidence type="ECO:0000313" key="1">
    <source>
        <dbReference type="EMBL" id="KAK4882253.1"/>
    </source>
</evidence>
<accession>A0AAN7SPW6</accession>
<protein>
    <submittedName>
        <fullName evidence="1">Uncharacterized protein</fullName>
    </submittedName>
</protein>
<dbReference type="Proteomes" id="UP001353858">
    <property type="component" value="Unassembled WGS sequence"/>
</dbReference>
<dbReference type="AlphaFoldDB" id="A0AAN7SPW6"/>
<evidence type="ECO:0000313" key="2">
    <source>
        <dbReference type="Proteomes" id="UP001353858"/>
    </source>
</evidence>
<dbReference type="EMBL" id="JARPUR010000002">
    <property type="protein sequence ID" value="KAK4882253.1"/>
    <property type="molecule type" value="Genomic_DNA"/>
</dbReference>
<sequence length="308" mass="35202">MSYVVTFINESDATQQSLSEVPISWLTENNKYCKWPPNNANIYINNDRPPADNWDIFPIRVESICTSLAEARKKITQIDYNSSEEKGRGCRISKPNVYFSPDEAVSKPRKVALRKGQISPPPCQYHNNIISHDVRLNKTSQNNLENNNLLEMLINHFESRDLGVCSNPNSDDNSVDNINTLENGSQSVFDLDNPVQNQVYITTDKFDMNKKCNWCTDNCQKILNALSLQNIMIQELIQRVANLENIDIADIENLENYISDAEKYDLFCNYIRKIGGTGCRDFVVRFRKAILKNSAGELCSWTGAKHNY</sequence>
<gene>
    <name evidence="1" type="ORF">RN001_005572</name>
</gene>
<proteinExistence type="predicted"/>
<name>A0AAN7SPW6_9COLE</name>
<organism evidence="1 2">
    <name type="scientific">Aquatica leii</name>
    <dbReference type="NCBI Taxonomy" id="1421715"/>
    <lineage>
        <taxon>Eukaryota</taxon>
        <taxon>Metazoa</taxon>
        <taxon>Ecdysozoa</taxon>
        <taxon>Arthropoda</taxon>
        <taxon>Hexapoda</taxon>
        <taxon>Insecta</taxon>
        <taxon>Pterygota</taxon>
        <taxon>Neoptera</taxon>
        <taxon>Endopterygota</taxon>
        <taxon>Coleoptera</taxon>
        <taxon>Polyphaga</taxon>
        <taxon>Elateriformia</taxon>
        <taxon>Elateroidea</taxon>
        <taxon>Lampyridae</taxon>
        <taxon>Luciolinae</taxon>
        <taxon>Aquatica</taxon>
    </lineage>
</organism>
<comment type="caution">
    <text evidence="1">The sequence shown here is derived from an EMBL/GenBank/DDBJ whole genome shotgun (WGS) entry which is preliminary data.</text>
</comment>